<dbReference type="Gene3D" id="3.40.50.720">
    <property type="entry name" value="NAD(P)-binding Rossmann-like Domain"/>
    <property type="match status" value="1"/>
</dbReference>
<dbReference type="InterPro" id="IPR052585">
    <property type="entry name" value="Lipid_raft_assoc_Zn_ADH"/>
</dbReference>
<organism evidence="4 5">
    <name type="scientific">Exophiala bonariae</name>
    <dbReference type="NCBI Taxonomy" id="1690606"/>
    <lineage>
        <taxon>Eukaryota</taxon>
        <taxon>Fungi</taxon>
        <taxon>Dikarya</taxon>
        <taxon>Ascomycota</taxon>
        <taxon>Pezizomycotina</taxon>
        <taxon>Eurotiomycetes</taxon>
        <taxon>Chaetothyriomycetidae</taxon>
        <taxon>Chaetothyriales</taxon>
        <taxon>Herpotrichiellaceae</taxon>
        <taxon>Exophiala</taxon>
    </lineage>
</organism>
<dbReference type="AlphaFoldDB" id="A0AAV9NAR1"/>
<sequence length="441" mass="47828">MGAWPLWERLSSLIYKRHAKLIAASSTKSESTLAEEKEIKSELPTKQKLLLLHGPKQDYVLTDDQAVPLADAHHEVVVRVTTIGLNPIDWKAPAFNFGIPQLPYISGREFSGEIVNVRGKSTRLKQGDRVLVPSTDYRDPRKAAFQQYAIASDFNVIRLPTHVSAEEGATLGVAYVAASLALGVCLGVDFSRVFKGPDLLRVLRRIPEDALPTDVRVECHSGIPEDERAKPGDWIAIWGGSSSTAIIITQLAQLAGLRVISIVDQAKHGHRLSPGTFPTSVCAPDIVIDSHDPARVQHLLQKVTHGNLRFGIDSRGKDTATLLLQSLVAPTNPDLNAPTSTTTPSPKKRAHLVGLTGLPKLDSIAELSDSDATNVSLHSVPIKIFHDVPEVGLVLSVWLEQLLQNGKLKAPQAVGTEDGFEGVNRGLKTMREGGGRVVVRI</sequence>
<name>A0AAV9NAR1_9EURO</name>
<keyword evidence="5" id="KW-1185">Reference proteome</keyword>
<proteinExistence type="inferred from homology"/>
<accession>A0AAV9NAR1</accession>
<dbReference type="EMBL" id="JAVRRD010000014">
    <property type="protein sequence ID" value="KAK5051860.1"/>
    <property type="molecule type" value="Genomic_DNA"/>
</dbReference>
<evidence type="ECO:0000259" key="3">
    <source>
        <dbReference type="Pfam" id="PF08240"/>
    </source>
</evidence>
<dbReference type="CDD" id="cd08249">
    <property type="entry name" value="enoyl_reductase_like"/>
    <property type="match status" value="1"/>
</dbReference>
<dbReference type="InterPro" id="IPR011032">
    <property type="entry name" value="GroES-like_sf"/>
</dbReference>
<evidence type="ECO:0000256" key="2">
    <source>
        <dbReference type="ARBA" id="ARBA00023002"/>
    </source>
</evidence>
<dbReference type="PANTHER" id="PTHR43482:SF2">
    <property type="entry name" value="ZINC-BINDING DEHYDROGENASE FAMILY, PUTATIVE (AFU_ORTHOLOGUE AFUA_3G15030)-RELATED"/>
    <property type="match status" value="1"/>
</dbReference>
<dbReference type="InterPro" id="IPR047122">
    <property type="entry name" value="Trans-enoyl_RdTase-like"/>
</dbReference>
<protein>
    <recommendedName>
        <fullName evidence="3">Alcohol dehydrogenase-like N-terminal domain-containing protein</fullName>
    </recommendedName>
</protein>
<dbReference type="RefSeq" id="XP_064705874.1">
    <property type="nucleotide sequence ID" value="XM_064846264.1"/>
</dbReference>
<dbReference type="InterPro" id="IPR013154">
    <property type="entry name" value="ADH-like_N"/>
</dbReference>
<comment type="similarity">
    <text evidence="1">Belongs to the zinc-containing alcohol dehydrogenase family.</text>
</comment>
<gene>
    <name evidence="4" type="ORF">LTR84_002663</name>
</gene>
<dbReference type="GO" id="GO:0016651">
    <property type="term" value="F:oxidoreductase activity, acting on NAD(P)H"/>
    <property type="evidence" value="ECO:0007669"/>
    <property type="project" value="InterPro"/>
</dbReference>
<feature type="domain" description="Alcohol dehydrogenase-like N-terminal" evidence="3">
    <location>
        <begin position="74"/>
        <end position="135"/>
    </location>
</feature>
<comment type="caution">
    <text evidence="4">The sequence shown here is derived from an EMBL/GenBank/DDBJ whole genome shotgun (WGS) entry which is preliminary data.</text>
</comment>
<dbReference type="PANTHER" id="PTHR43482">
    <property type="entry name" value="PROTEIN AST1-RELATED"/>
    <property type="match status" value="1"/>
</dbReference>
<keyword evidence="2" id="KW-0560">Oxidoreductase</keyword>
<dbReference type="SUPFAM" id="SSF50129">
    <property type="entry name" value="GroES-like"/>
    <property type="match status" value="1"/>
</dbReference>
<dbReference type="Pfam" id="PF08240">
    <property type="entry name" value="ADH_N"/>
    <property type="match status" value="1"/>
</dbReference>
<evidence type="ECO:0000256" key="1">
    <source>
        <dbReference type="ARBA" id="ARBA00008072"/>
    </source>
</evidence>
<dbReference type="Proteomes" id="UP001358417">
    <property type="component" value="Unassembled WGS sequence"/>
</dbReference>
<dbReference type="InterPro" id="IPR036291">
    <property type="entry name" value="NAD(P)-bd_dom_sf"/>
</dbReference>
<dbReference type="GeneID" id="89970862"/>
<evidence type="ECO:0000313" key="4">
    <source>
        <dbReference type="EMBL" id="KAK5051860.1"/>
    </source>
</evidence>
<dbReference type="Gene3D" id="3.90.180.10">
    <property type="entry name" value="Medium-chain alcohol dehydrogenases, catalytic domain"/>
    <property type="match status" value="1"/>
</dbReference>
<dbReference type="SUPFAM" id="SSF51735">
    <property type="entry name" value="NAD(P)-binding Rossmann-fold domains"/>
    <property type="match status" value="1"/>
</dbReference>
<reference evidence="4 5" key="1">
    <citation type="submission" date="2023-08" db="EMBL/GenBank/DDBJ databases">
        <title>Black Yeasts Isolated from many extreme environments.</title>
        <authorList>
            <person name="Coleine C."/>
            <person name="Stajich J.E."/>
            <person name="Selbmann L."/>
        </authorList>
    </citation>
    <scope>NUCLEOTIDE SEQUENCE [LARGE SCALE GENOMIC DNA]</scope>
    <source>
        <strain evidence="4 5">CCFEE 5792</strain>
    </source>
</reference>
<evidence type="ECO:0000313" key="5">
    <source>
        <dbReference type="Proteomes" id="UP001358417"/>
    </source>
</evidence>